<feature type="domain" description="Mechanosensitive ion channel MscS" evidence="8">
    <location>
        <begin position="119"/>
        <end position="186"/>
    </location>
</feature>
<protein>
    <submittedName>
        <fullName evidence="10">Small-conductance mechanosensitive channel</fullName>
    </submittedName>
</protein>
<keyword evidence="4 7" id="KW-0812">Transmembrane</keyword>
<dbReference type="Proteomes" id="UP000663292">
    <property type="component" value="Chromosome"/>
</dbReference>
<dbReference type="PANTHER" id="PTHR30221">
    <property type="entry name" value="SMALL-CONDUCTANCE MECHANOSENSITIVE CHANNEL"/>
    <property type="match status" value="1"/>
</dbReference>
<dbReference type="GO" id="GO:0008381">
    <property type="term" value="F:mechanosensitive monoatomic ion channel activity"/>
    <property type="evidence" value="ECO:0007669"/>
    <property type="project" value="InterPro"/>
</dbReference>
<reference evidence="10 11" key="1">
    <citation type="submission" date="2020-11" db="EMBL/GenBank/DDBJ databases">
        <title>Carbohydrate-dependent, anaerobic sulfur respiration: A novel catabolism in halophilic archaea.</title>
        <authorList>
            <person name="Sorokin D.Y."/>
            <person name="Messina E."/>
            <person name="Smedile F."/>
            <person name="La Cono V."/>
            <person name="Hallsworth J.E."/>
            <person name="Yakimov M.M."/>
        </authorList>
    </citation>
    <scope>NUCLEOTIDE SEQUENCE [LARGE SCALE GENOMIC DNA]</scope>
    <source>
        <strain evidence="10 11">HSR-Est</strain>
    </source>
</reference>
<feature type="transmembrane region" description="Helical" evidence="7">
    <location>
        <begin position="75"/>
        <end position="95"/>
    </location>
</feature>
<evidence type="ECO:0000256" key="3">
    <source>
        <dbReference type="ARBA" id="ARBA00022475"/>
    </source>
</evidence>
<feature type="domain" description="Mechanosensitive ion channel MscS C-terminal" evidence="9">
    <location>
        <begin position="196"/>
        <end position="289"/>
    </location>
</feature>
<dbReference type="SUPFAM" id="SSF50182">
    <property type="entry name" value="Sm-like ribonucleoproteins"/>
    <property type="match status" value="1"/>
</dbReference>
<organism evidence="10 11">
    <name type="scientific">Halapricum desulfuricans</name>
    <dbReference type="NCBI Taxonomy" id="2841257"/>
    <lineage>
        <taxon>Archaea</taxon>
        <taxon>Methanobacteriati</taxon>
        <taxon>Methanobacteriota</taxon>
        <taxon>Stenosarchaea group</taxon>
        <taxon>Halobacteria</taxon>
        <taxon>Halobacteriales</taxon>
        <taxon>Haloarculaceae</taxon>
        <taxon>Halapricum</taxon>
    </lineage>
</organism>
<dbReference type="AlphaFoldDB" id="A0A897NW79"/>
<dbReference type="Gene3D" id="2.30.30.60">
    <property type="match status" value="1"/>
</dbReference>
<proteinExistence type="inferred from homology"/>
<evidence type="ECO:0000259" key="8">
    <source>
        <dbReference type="Pfam" id="PF00924"/>
    </source>
</evidence>
<evidence type="ECO:0000256" key="5">
    <source>
        <dbReference type="ARBA" id="ARBA00022989"/>
    </source>
</evidence>
<evidence type="ECO:0000256" key="4">
    <source>
        <dbReference type="ARBA" id="ARBA00022692"/>
    </source>
</evidence>
<dbReference type="InterPro" id="IPR045275">
    <property type="entry name" value="MscS_archaea/bacteria_type"/>
</dbReference>
<dbReference type="GeneID" id="68858028"/>
<evidence type="ECO:0000256" key="2">
    <source>
        <dbReference type="ARBA" id="ARBA00008017"/>
    </source>
</evidence>
<dbReference type="InterPro" id="IPR049278">
    <property type="entry name" value="MS_channel_C"/>
</dbReference>
<dbReference type="Pfam" id="PF00924">
    <property type="entry name" value="MS_channel_2nd"/>
    <property type="match status" value="1"/>
</dbReference>
<evidence type="ECO:0000256" key="6">
    <source>
        <dbReference type="ARBA" id="ARBA00023136"/>
    </source>
</evidence>
<keyword evidence="11" id="KW-1185">Reference proteome</keyword>
<dbReference type="GO" id="GO:0005886">
    <property type="term" value="C:plasma membrane"/>
    <property type="evidence" value="ECO:0007669"/>
    <property type="project" value="UniProtKB-SubCell"/>
</dbReference>
<dbReference type="SUPFAM" id="SSF82689">
    <property type="entry name" value="Mechanosensitive channel protein MscS (YggB), C-terminal domain"/>
    <property type="match status" value="1"/>
</dbReference>
<dbReference type="RefSeq" id="WP_229120187.1">
    <property type="nucleotide sequence ID" value="NZ_CP064791.1"/>
</dbReference>
<evidence type="ECO:0000256" key="7">
    <source>
        <dbReference type="SAM" id="Phobius"/>
    </source>
</evidence>
<sequence>MASELMSVLVHLLVGSVFRNWSRILRDYVAAGVGELLQVVAVFGVAYVLAQLFVRLFGPRISTRFERPSLARVTVRGGTVAIYLIALFSVLRIYGFRLSQIALTVTVFTAVLGVVLAPIVGSFISGIFLLADQPYEIGDMIEIADTGQRGFVEDITLRYTKVFTLENTFVVVPNGTMRDRDVINYSAEDRRTRQSLDFVVTYEGDLDQARELIENAARSVDGVIRGGPSIRIGPSGYPANPTCHVAEYGDHGVHLTLRYWVEEPYKLAAIKSNVLSEIWERLEGADVEIAYPHSHMVFDETSGELPVSMRSGEGDTPREH</sequence>
<evidence type="ECO:0000313" key="11">
    <source>
        <dbReference type="Proteomes" id="UP000663292"/>
    </source>
</evidence>
<dbReference type="InterPro" id="IPR011066">
    <property type="entry name" value="MscS_channel_C_sf"/>
</dbReference>
<feature type="transmembrane region" description="Helical" evidence="7">
    <location>
        <begin position="36"/>
        <end position="54"/>
    </location>
</feature>
<evidence type="ECO:0000313" key="10">
    <source>
        <dbReference type="EMBL" id="QSG14919.1"/>
    </source>
</evidence>
<dbReference type="PANTHER" id="PTHR30221:SF1">
    <property type="entry name" value="SMALL-CONDUCTANCE MECHANOSENSITIVE CHANNEL"/>
    <property type="match status" value="1"/>
</dbReference>
<dbReference type="InterPro" id="IPR006685">
    <property type="entry name" value="MscS_channel_2nd"/>
</dbReference>
<comment type="similarity">
    <text evidence="2">Belongs to the MscS (TC 1.A.23) family.</text>
</comment>
<keyword evidence="6 7" id="KW-0472">Membrane</keyword>
<evidence type="ECO:0000259" key="9">
    <source>
        <dbReference type="Pfam" id="PF21082"/>
    </source>
</evidence>
<keyword evidence="3" id="KW-1003">Cell membrane</keyword>
<dbReference type="InterPro" id="IPR010920">
    <property type="entry name" value="LSM_dom_sf"/>
</dbReference>
<gene>
    <name evidence="10" type="primary">mscS7</name>
    <name evidence="10" type="ORF">HSEST_1388</name>
</gene>
<comment type="subcellular location">
    <subcellularLocation>
        <location evidence="1">Cell membrane</location>
        <topology evidence="1">Multi-pass membrane protein</topology>
    </subcellularLocation>
</comment>
<dbReference type="Pfam" id="PF21082">
    <property type="entry name" value="MS_channel_3rd"/>
    <property type="match status" value="1"/>
</dbReference>
<accession>A0A897NW79</accession>
<evidence type="ECO:0000256" key="1">
    <source>
        <dbReference type="ARBA" id="ARBA00004651"/>
    </source>
</evidence>
<dbReference type="EMBL" id="CP064791">
    <property type="protein sequence ID" value="QSG14919.1"/>
    <property type="molecule type" value="Genomic_DNA"/>
</dbReference>
<keyword evidence="5 7" id="KW-1133">Transmembrane helix</keyword>
<name>A0A897NW79_9EURY</name>
<dbReference type="Gene3D" id="3.30.70.100">
    <property type="match status" value="1"/>
</dbReference>
<dbReference type="InterPro" id="IPR023408">
    <property type="entry name" value="MscS_beta-dom_sf"/>
</dbReference>
<feature type="transmembrane region" description="Helical" evidence="7">
    <location>
        <begin position="101"/>
        <end position="131"/>
    </location>
</feature>